<dbReference type="Pfam" id="PF07707">
    <property type="entry name" value="BACK"/>
    <property type="match status" value="1"/>
</dbReference>
<dbReference type="InterPro" id="IPR000421">
    <property type="entry name" value="FA58C"/>
</dbReference>
<name>A0A914EC69_9BILA</name>
<dbReference type="Gene3D" id="2.60.120.260">
    <property type="entry name" value="Galactose-binding domain-like"/>
    <property type="match status" value="1"/>
</dbReference>
<organism evidence="2 3">
    <name type="scientific">Acrobeloides nanus</name>
    <dbReference type="NCBI Taxonomy" id="290746"/>
    <lineage>
        <taxon>Eukaryota</taxon>
        <taxon>Metazoa</taxon>
        <taxon>Ecdysozoa</taxon>
        <taxon>Nematoda</taxon>
        <taxon>Chromadorea</taxon>
        <taxon>Rhabditida</taxon>
        <taxon>Tylenchina</taxon>
        <taxon>Cephalobomorpha</taxon>
        <taxon>Cephaloboidea</taxon>
        <taxon>Cephalobidae</taxon>
        <taxon>Acrobeloides</taxon>
    </lineage>
</organism>
<dbReference type="GO" id="GO:0005737">
    <property type="term" value="C:cytoplasm"/>
    <property type="evidence" value="ECO:0007669"/>
    <property type="project" value="TreeGrafter"/>
</dbReference>
<dbReference type="WBParaSite" id="ACRNAN_scaffold6993.g11865.t1">
    <property type="protein sequence ID" value="ACRNAN_scaffold6993.g11865.t1"/>
    <property type="gene ID" value="ACRNAN_scaffold6993.g11865"/>
</dbReference>
<proteinExistence type="predicted"/>
<dbReference type="InterPro" id="IPR011705">
    <property type="entry name" value="BACK"/>
</dbReference>
<dbReference type="PANTHER" id="PTHR46306">
    <property type="entry name" value="BTB/POZ DOMAIN-CONTAINING PROTEIN 9"/>
    <property type="match status" value="1"/>
</dbReference>
<dbReference type="InterPro" id="IPR052407">
    <property type="entry name" value="BTB_POZ_domain_cont_9"/>
</dbReference>
<dbReference type="GO" id="GO:0048512">
    <property type="term" value="P:circadian behavior"/>
    <property type="evidence" value="ECO:0007669"/>
    <property type="project" value="TreeGrafter"/>
</dbReference>
<dbReference type="AlphaFoldDB" id="A0A914EC69"/>
<dbReference type="GO" id="GO:0050804">
    <property type="term" value="P:modulation of chemical synaptic transmission"/>
    <property type="evidence" value="ECO:0007669"/>
    <property type="project" value="TreeGrafter"/>
</dbReference>
<evidence type="ECO:0000313" key="2">
    <source>
        <dbReference type="Proteomes" id="UP000887540"/>
    </source>
</evidence>
<keyword evidence="2" id="KW-1185">Reference proteome</keyword>
<evidence type="ECO:0000259" key="1">
    <source>
        <dbReference type="SMART" id="SM00875"/>
    </source>
</evidence>
<dbReference type="PANTHER" id="PTHR46306:SF1">
    <property type="entry name" value="BTB_POZ DOMAIN-CONTAINING PROTEIN 9"/>
    <property type="match status" value="1"/>
</dbReference>
<reference evidence="3" key="1">
    <citation type="submission" date="2022-11" db="UniProtKB">
        <authorList>
            <consortium name="WormBaseParasite"/>
        </authorList>
    </citation>
    <scope>IDENTIFICATION</scope>
</reference>
<accession>A0A914EC69</accession>
<dbReference type="SMART" id="SM00875">
    <property type="entry name" value="BACK"/>
    <property type="match status" value="1"/>
</dbReference>
<dbReference type="GO" id="GO:0008344">
    <property type="term" value="P:adult locomotory behavior"/>
    <property type="evidence" value="ECO:0007669"/>
    <property type="project" value="TreeGrafter"/>
</dbReference>
<dbReference type="InterPro" id="IPR008979">
    <property type="entry name" value="Galactose-bd-like_sf"/>
</dbReference>
<protein>
    <submittedName>
        <fullName evidence="3">BACK domain-containing protein</fullName>
    </submittedName>
</protein>
<dbReference type="Pfam" id="PF00754">
    <property type="entry name" value="F5_F8_type_C"/>
    <property type="match status" value="1"/>
</dbReference>
<feature type="domain" description="BACK" evidence="1">
    <location>
        <begin position="1"/>
        <end position="89"/>
    </location>
</feature>
<evidence type="ECO:0000313" key="3">
    <source>
        <dbReference type="WBParaSite" id="ACRNAN_scaffold6993.g11865.t1"/>
    </source>
</evidence>
<dbReference type="Proteomes" id="UP000887540">
    <property type="component" value="Unplaced"/>
</dbReference>
<sequence>MFELKQAALAFIDENASVVIKSESFQKLSYNALIEIIKRDSFAAKEIEIFNAVVNWVNANRIEENKNSELFKNIRLSIIDIDDLLGVIRSSEIFTLETIVDAITEQRKNSHENKKRRIFVTNNVATIEKGAKVIEGFAAINDPDRNDPTAVLFNGDLTAIGDKNFVYHNTNGALTIQLDQVYLLSSMRFLLWNGNDRIYKSYGIEVSTDHDSWNKLCENNDCKSWQIIRFDQQAVRYIRITGTGNTDNEGFHIIHFECPSTV</sequence>
<dbReference type="SUPFAM" id="SSF49785">
    <property type="entry name" value="Galactose-binding domain-like"/>
    <property type="match status" value="1"/>
</dbReference>
<dbReference type="Gene3D" id="1.25.40.420">
    <property type="match status" value="1"/>
</dbReference>